<protein>
    <submittedName>
        <fullName evidence="1">Uncharacterized protein</fullName>
    </submittedName>
</protein>
<proteinExistence type="predicted"/>
<dbReference type="AlphaFoldDB" id="A0A653BN54"/>
<evidence type="ECO:0000313" key="2">
    <source>
        <dbReference type="Proteomes" id="UP000410492"/>
    </source>
</evidence>
<sequence length="41" mass="4679">MQLSGNLSITFSRFVLSTVKSGPAWALWSQYRMLVCDRAEE</sequence>
<dbReference type="Proteomes" id="UP000410492">
    <property type="component" value="Unassembled WGS sequence"/>
</dbReference>
<dbReference type="OrthoDB" id="5546453at2759"/>
<accession>A0A653BN54</accession>
<organism evidence="1 2">
    <name type="scientific">Callosobruchus maculatus</name>
    <name type="common">Southern cowpea weevil</name>
    <name type="synonym">Pulse bruchid</name>
    <dbReference type="NCBI Taxonomy" id="64391"/>
    <lineage>
        <taxon>Eukaryota</taxon>
        <taxon>Metazoa</taxon>
        <taxon>Ecdysozoa</taxon>
        <taxon>Arthropoda</taxon>
        <taxon>Hexapoda</taxon>
        <taxon>Insecta</taxon>
        <taxon>Pterygota</taxon>
        <taxon>Neoptera</taxon>
        <taxon>Endopterygota</taxon>
        <taxon>Coleoptera</taxon>
        <taxon>Polyphaga</taxon>
        <taxon>Cucujiformia</taxon>
        <taxon>Chrysomeloidea</taxon>
        <taxon>Chrysomelidae</taxon>
        <taxon>Bruchinae</taxon>
        <taxon>Bruchini</taxon>
        <taxon>Callosobruchus</taxon>
    </lineage>
</organism>
<gene>
    <name evidence="1" type="ORF">CALMAC_LOCUS2375</name>
</gene>
<keyword evidence="2" id="KW-1185">Reference proteome</keyword>
<dbReference type="EMBL" id="CAACVG010002865">
    <property type="protein sequence ID" value="VEN36959.1"/>
    <property type="molecule type" value="Genomic_DNA"/>
</dbReference>
<evidence type="ECO:0000313" key="1">
    <source>
        <dbReference type="EMBL" id="VEN36959.1"/>
    </source>
</evidence>
<name>A0A653BN54_CALMS</name>
<reference evidence="1 2" key="1">
    <citation type="submission" date="2019-01" db="EMBL/GenBank/DDBJ databases">
        <authorList>
            <person name="Sayadi A."/>
        </authorList>
    </citation>
    <scope>NUCLEOTIDE SEQUENCE [LARGE SCALE GENOMIC DNA]</scope>
</reference>